<organism evidence="1 2">
    <name type="scientific">Nephila pilipes</name>
    <name type="common">Giant wood spider</name>
    <name type="synonym">Nephila maculata</name>
    <dbReference type="NCBI Taxonomy" id="299642"/>
    <lineage>
        <taxon>Eukaryota</taxon>
        <taxon>Metazoa</taxon>
        <taxon>Ecdysozoa</taxon>
        <taxon>Arthropoda</taxon>
        <taxon>Chelicerata</taxon>
        <taxon>Arachnida</taxon>
        <taxon>Araneae</taxon>
        <taxon>Araneomorphae</taxon>
        <taxon>Entelegynae</taxon>
        <taxon>Araneoidea</taxon>
        <taxon>Nephilidae</taxon>
        <taxon>Nephila</taxon>
    </lineage>
</organism>
<sequence length="119" mass="13173">MLLPRSSSPLHANQVNKDAEWEKESFVGEAVYLNKESATVALCKFRLQKNVKTEKRPLTVEGLTKLVQRFEKTGSLKDRVRSGRPSLRQARSARVAAEMETLALESAAKTSSAREGAEA</sequence>
<protein>
    <recommendedName>
        <fullName evidence="3">DUF4817 domain-containing protein</fullName>
    </recommendedName>
</protein>
<dbReference type="OrthoDB" id="9979538at2759"/>
<comment type="caution">
    <text evidence="1">The sequence shown here is derived from an EMBL/GenBank/DDBJ whole genome shotgun (WGS) entry which is preliminary data.</text>
</comment>
<proteinExistence type="predicted"/>
<reference evidence="1" key="1">
    <citation type="submission" date="2020-08" db="EMBL/GenBank/DDBJ databases">
        <title>Multicomponent nature underlies the extraordinary mechanical properties of spider dragline silk.</title>
        <authorList>
            <person name="Kono N."/>
            <person name="Nakamura H."/>
            <person name="Mori M."/>
            <person name="Yoshida Y."/>
            <person name="Ohtoshi R."/>
            <person name="Malay A.D."/>
            <person name="Moran D.A.P."/>
            <person name="Tomita M."/>
            <person name="Numata K."/>
            <person name="Arakawa K."/>
        </authorList>
    </citation>
    <scope>NUCLEOTIDE SEQUENCE</scope>
</reference>
<gene>
    <name evidence="1" type="ORF">NPIL_676891</name>
</gene>
<accession>A0A8X6N6S3</accession>
<evidence type="ECO:0000313" key="1">
    <source>
        <dbReference type="EMBL" id="GFS97516.1"/>
    </source>
</evidence>
<evidence type="ECO:0008006" key="3">
    <source>
        <dbReference type="Google" id="ProtNLM"/>
    </source>
</evidence>
<name>A0A8X6N6S3_NEPPI</name>
<dbReference type="AlphaFoldDB" id="A0A8X6N6S3"/>
<keyword evidence="2" id="KW-1185">Reference proteome</keyword>
<dbReference type="EMBL" id="BMAW01054700">
    <property type="protein sequence ID" value="GFS97516.1"/>
    <property type="molecule type" value="Genomic_DNA"/>
</dbReference>
<evidence type="ECO:0000313" key="2">
    <source>
        <dbReference type="Proteomes" id="UP000887013"/>
    </source>
</evidence>
<dbReference type="Proteomes" id="UP000887013">
    <property type="component" value="Unassembled WGS sequence"/>
</dbReference>